<dbReference type="InterPro" id="IPR045530">
    <property type="entry name" value="DO-GTPase1"/>
</dbReference>
<name>A0ABS7VRK2_9HYPH</name>
<gene>
    <name evidence="2" type="ORF">K9B37_14960</name>
</gene>
<feature type="domain" description="Double-GTPase 1" evidence="1">
    <location>
        <begin position="7"/>
        <end position="296"/>
    </location>
</feature>
<evidence type="ECO:0000313" key="2">
    <source>
        <dbReference type="EMBL" id="MBZ6077577.1"/>
    </source>
</evidence>
<proteinExistence type="predicted"/>
<sequence length="301" mass="33532">MADVQHMVMGLQSSGKTTFAAALWYLVDSREIDTVLSKGRHNGDFQYLETISSSWAAGWQVPRTSSDSLEPIRINLLHSQSNEEIDLHFVDLSGEAFEKIFATRMIEEKIKSLFSSMQGLLLFVTAIRKKDDLSILDVGLAMPDEMPSEVDDDEIVPAAESDPIQKLSEFSPSSSPQQVQLVDLLGALADAPLFKQPSRIAVIISAWDKAPPQTEPEQWLKTRMPLLYQYLRNQQLEIPFRVYGVSAQGGSVPKKEQPNVPSDRAELLKVKIAGERIKVVGHDAANHDLSHPIRWLSGLES</sequence>
<accession>A0ABS7VRK2</accession>
<dbReference type="RefSeq" id="WP_224314102.1">
    <property type="nucleotide sequence ID" value="NZ_JAIRBM010000010.1"/>
</dbReference>
<comment type="caution">
    <text evidence="2">The sequence shown here is derived from an EMBL/GenBank/DDBJ whole genome shotgun (WGS) entry which is preliminary data.</text>
</comment>
<evidence type="ECO:0000259" key="1">
    <source>
        <dbReference type="Pfam" id="PF19975"/>
    </source>
</evidence>
<dbReference type="Pfam" id="PF19975">
    <property type="entry name" value="DO-GTPase1"/>
    <property type="match status" value="1"/>
</dbReference>
<keyword evidence="3" id="KW-1185">Reference proteome</keyword>
<reference evidence="2 3" key="1">
    <citation type="submission" date="2021-09" db="EMBL/GenBank/DDBJ databases">
        <title>The complete genome sequence of a new microorganism.</title>
        <authorList>
            <person name="Zi Z."/>
        </authorList>
    </citation>
    <scope>NUCLEOTIDE SEQUENCE [LARGE SCALE GENOMIC DNA]</scope>
    <source>
        <strain evidence="2 3">WGZ8</strain>
    </source>
</reference>
<evidence type="ECO:0000313" key="3">
    <source>
        <dbReference type="Proteomes" id="UP000704176"/>
    </source>
</evidence>
<dbReference type="Proteomes" id="UP000704176">
    <property type="component" value="Unassembled WGS sequence"/>
</dbReference>
<organism evidence="2 3">
    <name type="scientific">Microvirga puerhi</name>
    <dbReference type="NCBI Taxonomy" id="2876078"/>
    <lineage>
        <taxon>Bacteria</taxon>
        <taxon>Pseudomonadati</taxon>
        <taxon>Pseudomonadota</taxon>
        <taxon>Alphaproteobacteria</taxon>
        <taxon>Hyphomicrobiales</taxon>
        <taxon>Methylobacteriaceae</taxon>
        <taxon>Microvirga</taxon>
    </lineage>
</organism>
<dbReference type="EMBL" id="JAIRBM010000010">
    <property type="protein sequence ID" value="MBZ6077577.1"/>
    <property type="molecule type" value="Genomic_DNA"/>
</dbReference>
<protein>
    <recommendedName>
        <fullName evidence="1">Double-GTPase 1 domain-containing protein</fullName>
    </recommendedName>
</protein>